<keyword evidence="3" id="KW-1185">Reference proteome</keyword>
<dbReference type="PANTHER" id="PTHR35394">
    <property type="entry name" value="DUF3176 DOMAIN-CONTAINING PROTEIN"/>
    <property type="match status" value="1"/>
</dbReference>
<feature type="transmembrane region" description="Helical" evidence="1">
    <location>
        <begin position="104"/>
        <end position="129"/>
    </location>
</feature>
<comment type="caution">
    <text evidence="2">The sequence shown here is derived from an EMBL/GenBank/DDBJ whole genome shotgun (WGS) entry which is preliminary data.</text>
</comment>
<keyword evidence="1" id="KW-1133">Transmembrane helix</keyword>
<dbReference type="OrthoDB" id="5242705at2759"/>
<dbReference type="InterPro" id="IPR021514">
    <property type="entry name" value="DUF3176"/>
</dbReference>
<dbReference type="Pfam" id="PF11374">
    <property type="entry name" value="DUF3176"/>
    <property type="match status" value="1"/>
</dbReference>
<dbReference type="Proteomes" id="UP000754883">
    <property type="component" value="Unassembled WGS sequence"/>
</dbReference>
<evidence type="ECO:0000256" key="1">
    <source>
        <dbReference type="SAM" id="Phobius"/>
    </source>
</evidence>
<gene>
    <name evidence="2" type="ORF">CBYS24578_00016602</name>
</gene>
<organism evidence="2 3">
    <name type="scientific">Clonostachys byssicola</name>
    <dbReference type="NCBI Taxonomy" id="160290"/>
    <lineage>
        <taxon>Eukaryota</taxon>
        <taxon>Fungi</taxon>
        <taxon>Dikarya</taxon>
        <taxon>Ascomycota</taxon>
        <taxon>Pezizomycotina</taxon>
        <taxon>Sordariomycetes</taxon>
        <taxon>Hypocreomycetidae</taxon>
        <taxon>Hypocreales</taxon>
        <taxon>Bionectriaceae</taxon>
        <taxon>Clonostachys</taxon>
    </lineage>
</organism>
<keyword evidence="1" id="KW-0812">Transmembrane</keyword>
<feature type="transmembrane region" description="Helical" evidence="1">
    <location>
        <begin position="629"/>
        <end position="650"/>
    </location>
</feature>
<evidence type="ECO:0000313" key="2">
    <source>
        <dbReference type="EMBL" id="CAG9974908.1"/>
    </source>
</evidence>
<sequence length="722" mass="79289">MAPMNDQELQILNMEPVNPTNTPVSPPATSVIDHHANSDDLVLIHGLSDTVATSEDITPADDNDSSEQISIPNNSNIRDSCIVHRSEQKGIDTKAVGFYPVCKAWALEIASIVLGMLALVAIIVILAQFNNRNLPNWPLSITLNTLVAFLATISKAAILVPVSMALSQSQWGWFQQERPLYDFHVFDQASRGVWGSLLFLRRIHFQHFASIGAVLMVTSLLTSPITQLSISYPVRSVAVQGEANTGIIQSIFYSENGMKTDDVSRAINLAISLDTDGHFSTPSGIKGASCSTGNCTFETYHSLGVCLKVANISSDLRIEQVQDNEPSGIPLLDKGFGYGPLLSPGNKVWKVSLPGGPALAGQYGFSMFVDALNGNTSIGFQTSSDLLRTRLLSVVLIFTKPILSNSSLADPIPRDVRILVNATIGIQYEALEFLFHLCVQSYDTSINMGKENTRLRDSIAQPFEHRPGTFLDLNCSSVLDEFPLECLSREERANETMYLMPPYPNTEGVNASVEDKTFGIDYYTMEEIATAMIPELQTYQGVSDSPSEDPIRMGYGYLFGVQLFTRAIFSSDGLRNASERDNRIFNIFTNVATLLSSHMRTAPPPGSDIRFMNFTGQAWRDESYVLINWGWISFLACELVISASFLLLTIMSQSSQQRRYYGKSPLLYEDSKDSSLATLVALSGRCRDMVGGGLRPMNELEIATKGLLVKLDGNEVTPAEPC</sequence>
<dbReference type="AlphaFoldDB" id="A0A9N9U1V6"/>
<accession>A0A9N9U1V6</accession>
<reference evidence="2" key="1">
    <citation type="submission" date="2021-10" db="EMBL/GenBank/DDBJ databases">
        <authorList>
            <person name="Piombo E."/>
        </authorList>
    </citation>
    <scope>NUCLEOTIDE SEQUENCE</scope>
</reference>
<proteinExistence type="predicted"/>
<protein>
    <submittedName>
        <fullName evidence="2">Uncharacterized protein</fullName>
    </submittedName>
</protein>
<keyword evidence="1" id="KW-0472">Membrane</keyword>
<dbReference type="EMBL" id="CABFNO020001253">
    <property type="protein sequence ID" value="CAG9974908.1"/>
    <property type="molecule type" value="Genomic_DNA"/>
</dbReference>
<evidence type="ECO:0000313" key="3">
    <source>
        <dbReference type="Proteomes" id="UP000754883"/>
    </source>
</evidence>
<feature type="transmembrane region" description="Helical" evidence="1">
    <location>
        <begin position="208"/>
        <end position="226"/>
    </location>
</feature>
<dbReference type="PANTHER" id="PTHR35394:SF5">
    <property type="entry name" value="DUF3176 DOMAIN-CONTAINING PROTEIN"/>
    <property type="match status" value="1"/>
</dbReference>
<name>A0A9N9U1V6_9HYPO</name>
<feature type="transmembrane region" description="Helical" evidence="1">
    <location>
        <begin position="141"/>
        <end position="166"/>
    </location>
</feature>